<dbReference type="SUPFAM" id="SSF52777">
    <property type="entry name" value="CoA-dependent acyltransferases"/>
    <property type="match status" value="4"/>
</dbReference>
<dbReference type="Gene3D" id="3.30.559.30">
    <property type="entry name" value="Nonribosomal peptide synthetase, condensation domain"/>
    <property type="match status" value="2"/>
</dbReference>
<evidence type="ECO:0000256" key="4">
    <source>
        <dbReference type="SAM" id="MobiDB-lite"/>
    </source>
</evidence>
<evidence type="ECO:0000313" key="7">
    <source>
        <dbReference type="Proteomes" id="UP001610631"/>
    </source>
</evidence>
<dbReference type="InterPro" id="IPR023213">
    <property type="entry name" value="CAT-like_dom_sf"/>
</dbReference>
<dbReference type="Gene3D" id="3.30.300.30">
    <property type="match status" value="1"/>
</dbReference>
<dbReference type="PROSITE" id="PS50075">
    <property type="entry name" value="CARRIER"/>
    <property type="match status" value="2"/>
</dbReference>
<organism evidence="6 7">
    <name type="scientific">Streptomyces racemochromogenes</name>
    <dbReference type="NCBI Taxonomy" id="67353"/>
    <lineage>
        <taxon>Bacteria</taxon>
        <taxon>Bacillati</taxon>
        <taxon>Actinomycetota</taxon>
        <taxon>Actinomycetes</taxon>
        <taxon>Kitasatosporales</taxon>
        <taxon>Streptomycetaceae</taxon>
        <taxon>Streptomyces</taxon>
    </lineage>
</organism>
<dbReference type="Gene3D" id="3.40.50.1820">
    <property type="entry name" value="alpha/beta hydrolase"/>
    <property type="match status" value="1"/>
</dbReference>
<dbReference type="RefSeq" id="WP_395512952.1">
    <property type="nucleotide sequence ID" value="NZ_JBBDHD010000119.1"/>
</dbReference>
<dbReference type="InterPro" id="IPR045851">
    <property type="entry name" value="AMP-bd_C_sf"/>
</dbReference>
<dbReference type="InterPro" id="IPR009081">
    <property type="entry name" value="PP-bd_ACP"/>
</dbReference>
<keyword evidence="7" id="KW-1185">Reference proteome</keyword>
<dbReference type="InterPro" id="IPR020802">
    <property type="entry name" value="TesA-like"/>
</dbReference>
<dbReference type="Gene3D" id="3.40.50.980">
    <property type="match status" value="2"/>
</dbReference>
<sequence>MKTSGLEDVLPLSPLQEGLLFHALADEPQSGPAGADVYTTQMVLELTGPLDAARLRTAAEALLRRHANLRAGFRQRANGQAIQVVHRDVPLPWEETDLAHLPAGRRDEALRALLAEEQARPFDLAAPPALRFRLVRLEAERHRLALTNHHILWDGWSAPVLQRELLALYADHGDPSRLPPVSPYRTYLAWLARQDRAASEQAWRRALDGLAGPTLVAPGPERGPVQPEYHTVELPEALTATVLAGARADGLTLNTLLQGVWALTLKELTGRDDVVFGSVVSGRPPEIPGIETMVGLFINTVPVRVRLDARRPLAEALRTLQDEQALLLDHQQLRLGDVQRIAGTGDLFDTVLTVENYPGGGEAPPSYAGVRVSGVTGKDAAHYPLRLIAGLAGARLLVRLEYRPDLYGPAAAEAVLGHVVRILKATAEPTGPMVGELPRLPDAERALLPVPADADADTDAPAPAAPARSTGSSPQQEILIGLFAEVLGQRGLSPDDSFFAKGGHSLSALKLLGRVRAVFGVSLPVRALFEAPTPARLAEQIRRAAGETARPEPVAGRRPERIPLSFAQQRLWFMHRVEGPSATYNVPMPLRLTGDLDLFALNAALGDVVERHESLRTVFPDDAGDPYQLVLEGVAPPVEVVETDAEHAAEVLAEAARHAFDLTEEIPLRATVLRISEREHVLLLLVHHIAADGGSVAPLLGDLAEAYAARHAGLAPDWQPLPVQYADYTLWQRELLGDENDPESLLATQLEHWRTVLAGAPLQLDLPADRPRPATADHRGGFVEFALGAEDHRRLVALARSAGSTVFMVVQAGLAALLSRMGAGDDIPLGTAVSGRGAPALDGLAGFFVNTLVLRTDTSGDPAFRELIRRVREADLAAYAHQELPFERLVEAVNPVRSAAVHPLFQVMLAFQNNAGAAMELPGLTVRFEGIGTGTARCDLSFSIAETQTADGDAGGLRGIVEYASALFDPQTAQELADRFARLLASAAADPALPLSALTLLSETEEEGLRAEWTGNPAAVAPDTLPALFERQVLKTPDAPAVECGDTVLSYAELDARAEVLARRLTGLGAGPERFVALALPASAELAVAVLAVVKSGAAYVPLDPDYPAQRLTLMLDDARPQAVLTTADLAGRLPATDAPIVLLDDAPAGPAPAAPRTRPALRPDHPAYVIYTSGSTGTPKGVVVTHAGLAALGASSHTALGAGEGSRVLQFVSPSFDVSVAELCMALLTGACLVIPEQRHVGERLAAFLAERSISHVHLPPAVLAGLPETDLPALTTLITGGEACTPQLVARWAPGRRMINAYGPTEATVEVTYGLQDPEDPSTVHSIGRPLPGMRTYVLDRALRPLPAGAIGELYIAGPGVARGYLHRSVLTAGRFVADPHGPAGGRMYRTGDLVRRTRDGRLDFVGRTDGQVKLRGFRIERGEVEAALLEGPGVTRAAVVVREDRPGIRRLVAYVVAGPDGVDVPGVLGALHGRLPEYMVPSAVVVLDALPLTPNGKLDERALPAPAEESGGRAPRTAREDVLCRLFAEVLGVDRVAMDDNFFDRGGHSLLASKLAGLMGQVLGAEPTVREVFEAPTPALLLARIDGEDGGEGSGFAPLLPLRTTGSRPPLFCVHPVGGLGWSYSGLLRTLDREQPLYGLQSTGLDGTAPMAATLEEMLDGYVAQMRTVQPHGPYRLLGWSLGGTLAHLLAAELQARGEEVENVVLLDAFPVEEHRRHELSADQVLRDLFQAYARLHGDDPEAAPADTAGVHARVVGYMGLSDSELRHLDEEQRGAVLDVLVNNVRLVSPARPPLFKGDLLLVAATENVREWADQSAWEPYLSGVIERFEVAATHESLVGPAPAAEIGRMLSTRL</sequence>
<dbReference type="PANTHER" id="PTHR45527">
    <property type="entry name" value="NONRIBOSOMAL PEPTIDE SYNTHETASE"/>
    <property type="match status" value="1"/>
</dbReference>
<dbReference type="Pfam" id="PF13193">
    <property type="entry name" value="AMP-binding_C"/>
    <property type="match status" value="1"/>
</dbReference>
<dbReference type="SUPFAM" id="SSF56801">
    <property type="entry name" value="Acetyl-CoA synthetase-like"/>
    <property type="match status" value="1"/>
</dbReference>
<dbReference type="SUPFAM" id="SSF53474">
    <property type="entry name" value="alpha/beta-Hydrolases"/>
    <property type="match status" value="1"/>
</dbReference>
<reference evidence="6 7" key="1">
    <citation type="submission" date="2024-03" db="EMBL/GenBank/DDBJ databases">
        <title>Whole genome sequencing of Streptomyces racemochromogenes, to identify antimicrobial biosynthetic gene clusters.</title>
        <authorList>
            <person name="Suryawanshi P."/>
            <person name="Krishnaraj P.U."/>
            <person name="Arun Y.P."/>
            <person name="Suryawanshi M.P."/>
            <person name="Rakshit O."/>
        </authorList>
    </citation>
    <scope>NUCLEOTIDE SEQUENCE [LARGE SCALE GENOMIC DNA]</scope>
    <source>
        <strain evidence="6 7">AUDT626</strain>
    </source>
</reference>
<dbReference type="Gene3D" id="2.30.38.10">
    <property type="entry name" value="Luciferase, Domain 3"/>
    <property type="match status" value="1"/>
</dbReference>
<dbReference type="Proteomes" id="UP001610631">
    <property type="component" value="Unassembled WGS sequence"/>
</dbReference>
<comment type="caution">
    <text evidence="6">The sequence shown here is derived from an EMBL/GenBank/DDBJ whole genome shotgun (WGS) entry which is preliminary data.</text>
</comment>
<dbReference type="InterPro" id="IPR001031">
    <property type="entry name" value="Thioesterase"/>
</dbReference>
<dbReference type="SUPFAM" id="SSF47336">
    <property type="entry name" value="ACP-like"/>
    <property type="match status" value="2"/>
</dbReference>
<keyword evidence="3" id="KW-0597">Phosphoprotein</keyword>
<dbReference type="NCBIfam" id="TIGR01733">
    <property type="entry name" value="AA-adenyl-dom"/>
    <property type="match status" value="1"/>
</dbReference>
<dbReference type="InterPro" id="IPR010071">
    <property type="entry name" value="AA_adenyl_dom"/>
</dbReference>
<evidence type="ECO:0000313" key="6">
    <source>
        <dbReference type="EMBL" id="MFH7599303.1"/>
    </source>
</evidence>
<gene>
    <name evidence="6" type="ORF">WDV06_30030</name>
</gene>
<dbReference type="Gene3D" id="1.10.1200.10">
    <property type="entry name" value="ACP-like"/>
    <property type="match status" value="1"/>
</dbReference>
<evidence type="ECO:0000256" key="1">
    <source>
        <dbReference type="ARBA" id="ARBA00001957"/>
    </source>
</evidence>
<accession>A0ABW7PLL4</accession>
<dbReference type="SMART" id="SM00824">
    <property type="entry name" value="PKS_TE"/>
    <property type="match status" value="1"/>
</dbReference>
<dbReference type="Pfam" id="PF00975">
    <property type="entry name" value="Thioesterase"/>
    <property type="match status" value="1"/>
</dbReference>
<dbReference type="InterPro" id="IPR000873">
    <property type="entry name" value="AMP-dep_synth/lig_dom"/>
</dbReference>
<dbReference type="PANTHER" id="PTHR45527:SF1">
    <property type="entry name" value="FATTY ACID SYNTHASE"/>
    <property type="match status" value="1"/>
</dbReference>
<dbReference type="InterPro" id="IPR020845">
    <property type="entry name" value="AMP-binding_CS"/>
</dbReference>
<protein>
    <submittedName>
        <fullName evidence="6">Amino acid adenylation domain-containing protein</fullName>
    </submittedName>
</protein>
<feature type="region of interest" description="Disordered" evidence="4">
    <location>
        <begin position="453"/>
        <end position="473"/>
    </location>
</feature>
<dbReference type="CDD" id="cd19540">
    <property type="entry name" value="LCL_NRPS-like"/>
    <property type="match status" value="1"/>
</dbReference>
<dbReference type="InterPro" id="IPR020806">
    <property type="entry name" value="PKS_PP-bd"/>
</dbReference>
<dbReference type="InterPro" id="IPR036736">
    <property type="entry name" value="ACP-like_sf"/>
</dbReference>
<dbReference type="SMART" id="SM00823">
    <property type="entry name" value="PKS_PP"/>
    <property type="match status" value="2"/>
</dbReference>
<comment type="cofactor">
    <cofactor evidence="1">
        <name>pantetheine 4'-phosphate</name>
        <dbReference type="ChEBI" id="CHEBI:47942"/>
    </cofactor>
</comment>
<dbReference type="Pfam" id="PF00668">
    <property type="entry name" value="Condensation"/>
    <property type="match status" value="2"/>
</dbReference>
<evidence type="ECO:0000256" key="2">
    <source>
        <dbReference type="ARBA" id="ARBA00022450"/>
    </source>
</evidence>
<feature type="domain" description="Carrier" evidence="5">
    <location>
        <begin position="1517"/>
        <end position="1592"/>
    </location>
</feature>
<keyword evidence="2" id="KW-0596">Phosphopantetheine</keyword>
<feature type="domain" description="Carrier" evidence="5">
    <location>
        <begin position="470"/>
        <end position="545"/>
    </location>
</feature>
<evidence type="ECO:0000259" key="5">
    <source>
        <dbReference type="PROSITE" id="PS50075"/>
    </source>
</evidence>
<dbReference type="EMBL" id="JBBDHD010000119">
    <property type="protein sequence ID" value="MFH7599303.1"/>
    <property type="molecule type" value="Genomic_DNA"/>
</dbReference>
<dbReference type="Pfam" id="PF00550">
    <property type="entry name" value="PP-binding"/>
    <property type="match status" value="2"/>
</dbReference>
<dbReference type="CDD" id="cd19543">
    <property type="entry name" value="DCL_NRPS"/>
    <property type="match status" value="1"/>
</dbReference>
<evidence type="ECO:0000256" key="3">
    <source>
        <dbReference type="ARBA" id="ARBA00022553"/>
    </source>
</evidence>
<dbReference type="InterPro" id="IPR025110">
    <property type="entry name" value="AMP-bd_C"/>
</dbReference>
<dbReference type="InterPro" id="IPR001242">
    <property type="entry name" value="Condensation_dom"/>
</dbReference>
<dbReference type="Gene3D" id="3.30.559.10">
    <property type="entry name" value="Chloramphenicol acetyltransferase-like domain"/>
    <property type="match status" value="2"/>
</dbReference>
<proteinExistence type="predicted"/>
<dbReference type="Pfam" id="PF00501">
    <property type="entry name" value="AMP-binding"/>
    <property type="match status" value="1"/>
</dbReference>
<dbReference type="InterPro" id="IPR029058">
    <property type="entry name" value="AB_hydrolase_fold"/>
</dbReference>
<dbReference type="PROSITE" id="PS00455">
    <property type="entry name" value="AMP_BINDING"/>
    <property type="match status" value="1"/>
</dbReference>
<name>A0ABW7PLL4_9ACTN</name>